<feature type="domain" description="O-antigen ligase-related" evidence="6">
    <location>
        <begin position="206"/>
        <end position="337"/>
    </location>
</feature>
<evidence type="ECO:0000259" key="6">
    <source>
        <dbReference type="Pfam" id="PF04932"/>
    </source>
</evidence>
<dbReference type="PANTHER" id="PTHR37422">
    <property type="entry name" value="TEICHURONIC ACID BIOSYNTHESIS PROTEIN TUAE"/>
    <property type="match status" value="1"/>
</dbReference>
<dbReference type="PANTHER" id="PTHR37422:SF17">
    <property type="entry name" value="O-ANTIGEN LIGASE"/>
    <property type="match status" value="1"/>
</dbReference>
<feature type="transmembrane region" description="Helical" evidence="5">
    <location>
        <begin position="321"/>
        <end position="344"/>
    </location>
</feature>
<evidence type="ECO:0000256" key="3">
    <source>
        <dbReference type="ARBA" id="ARBA00022989"/>
    </source>
</evidence>
<evidence type="ECO:0000313" key="7">
    <source>
        <dbReference type="EMBL" id="MCM2535837.1"/>
    </source>
</evidence>
<accession>A0ABT0WL48</accession>
<feature type="transmembrane region" description="Helical" evidence="5">
    <location>
        <begin position="116"/>
        <end position="136"/>
    </location>
</feature>
<keyword evidence="4 5" id="KW-0472">Membrane</keyword>
<dbReference type="InterPro" id="IPR007016">
    <property type="entry name" value="O-antigen_ligase-rel_domated"/>
</dbReference>
<comment type="caution">
    <text evidence="7">The sequence shown here is derived from an EMBL/GenBank/DDBJ whole genome shotgun (WGS) entry which is preliminary data.</text>
</comment>
<proteinExistence type="predicted"/>
<sequence>MIKSKHLINYFILLLIVTSGSVFFTLRYSKETRRLLMISALLVLLYNIIRKNVKFNKMSISKLLLLITLMSASFLVNTQNGIDTKNLLLITSVMASVFILKEGIRPNIFKVSYVKIMLWICIISLVCYALSSIIPISKFPFYHEEQLGVDVFRYTFYHSWGWGIGTLRNPGIFWEPGVFECYINLAILFLIFDRDNSIANKKYYYLIFISTLITTQSTTGYIIAGLILLYATLTFKIAVKNNIIRIFIVVFSILGVLFFINSNVVSDKFNQDNGSYSARTADLTQSLDMIKESPILGIGYLSDKQILEQQIRNIEKNSNGLLIFIIQFGLIIFMIYFTFLYKGIKSFFNVKFIDALFILLVIMIMFSSEPLVLYSIWMYFLY</sequence>
<feature type="transmembrane region" description="Helical" evidence="5">
    <location>
        <begin position="61"/>
        <end position="80"/>
    </location>
</feature>
<feature type="transmembrane region" description="Helical" evidence="5">
    <location>
        <begin position="86"/>
        <end position="104"/>
    </location>
</feature>
<keyword evidence="2 5" id="KW-0812">Transmembrane</keyword>
<dbReference type="EMBL" id="JAMQCR010000003">
    <property type="protein sequence ID" value="MCM2535837.1"/>
    <property type="molecule type" value="Genomic_DNA"/>
</dbReference>
<evidence type="ECO:0000256" key="1">
    <source>
        <dbReference type="ARBA" id="ARBA00004141"/>
    </source>
</evidence>
<feature type="transmembrane region" description="Helical" evidence="5">
    <location>
        <begin position="32"/>
        <end position="49"/>
    </location>
</feature>
<dbReference type="GO" id="GO:0016874">
    <property type="term" value="F:ligase activity"/>
    <property type="evidence" value="ECO:0007669"/>
    <property type="project" value="UniProtKB-KW"/>
</dbReference>
<keyword evidence="7" id="KW-0436">Ligase</keyword>
<evidence type="ECO:0000313" key="8">
    <source>
        <dbReference type="Proteomes" id="UP001523262"/>
    </source>
</evidence>
<evidence type="ECO:0000256" key="2">
    <source>
        <dbReference type="ARBA" id="ARBA00022692"/>
    </source>
</evidence>
<feature type="transmembrane region" description="Helical" evidence="5">
    <location>
        <begin position="356"/>
        <end position="380"/>
    </location>
</feature>
<feature type="transmembrane region" description="Helical" evidence="5">
    <location>
        <begin position="7"/>
        <end position="26"/>
    </location>
</feature>
<dbReference type="Pfam" id="PF04932">
    <property type="entry name" value="Wzy_C"/>
    <property type="match status" value="1"/>
</dbReference>
<protein>
    <submittedName>
        <fullName evidence="7">O-antigen ligase family protein</fullName>
    </submittedName>
</protein>
<dbReference type="InterPro" id="IPR051533">
    <property type="entry name" value="WaaL-like"/>
</dbReference>
<reference evidence="7 8" key="1">
    <citation type="submission" date="2022-06" db="EMBL/GenBank/DDBJ databases">
        <authorList>
            <person name="Jeon C.O."/>
        </authorList>
    </citation>
    <scope>NUCLEOTIDE SEQUENCE [LARGE SCALE GENOMIC DNA]</scope>
    <source>
        <strain evidence="7 8">KCTC 13943</strain>
    </source>
</reference>
<evidence type="ECO:0000256" key="4">
    <source>
        <dbReference type="ARBA" id="ARBA00023136"/>
    </source>
</evidence>
<keyword evidence="8" id="KW-1185">Reference proteome</keyword>
<name>A0ABT0WL48_9BACI</name>
<gene>
    <name evidence="7" type="ORF">NDK43_30590</name>
</gene>
<comment type="subcellular location">
    <subcellularLocation>
        <location evidence="1">Membrane</location>
        <topology evidence="1">Multi-pass membrane protein</topology>
    </subcellularLocation>
</comment>
<keyword evidence="3 5" id="KW-1133">Transmembrane helix</keyword>
<feature type="transmembrane region" description="Helical" evidence="5">
    <location>
        <begin position="204"/>
        <end position="231"/>
    </location>
</feature>
<evidence type="ECO:0000256" key="5">
    <source>
        <dbReference type="SAM" id="Phobius"/>
    </source>
</evidence>
<feature type="transmembrane region" description="Helical" evidence="5">
    <location>
        <begin position="172"/>
        <end position="192"/>
    </location>
</feature>
<feature type="transmembrane region" description="Helical" evidence="5">
    <location>
        <begin position="243"/>
        <end position="260"/>
    </location>
</feature>
<dbReference type="Proteomes" id="UP001523262">
    <property type="component" value="Unassembled WGS sequence"/>
</dbReference>
<organism evidence="7 8">
    <name type="scientific">Neobacillus pocheonensis</name>
    <dbReference type="NCBI Taxonomy" id="363869"/>
    <lineage>
        <taxon>Bacteria</taxon>
        <taxon>Bacillati</taxon>
        <taxon>Bacillota</taxon>
        <taxon>Bacilli</taxon>
        <taxon>Bacillales</taxon>
        <taxon>Bacillaceae</taxon>
        <taxon>Neobacillus</taxon>
    </lineage>
</organism>